<sequence length="130" mass="14858">MVVTSGGSGNPWAKEMTIRRRMARMCALRPELSRFNKTQEHFPSLRDYNDYLEEVEGYELLGAPRASVGERELKVSMRLLLFLVGWLNLVLQVWSPNQSAVHQILFKGTMKRPGDYARREQHGQGAGPLK</sequence>
<evidence type="ECO:0000259" key="1">
    <source>
        <dbReference type="Pfam" id="PF06391"/>
    </source>
</evidence>
<dbReference type="GO" id="GO:0006281">
    <property type="term" value="P:DNA repair"/>
    <property type="evidence" value="ECO:0007669"/>
    <property type="project" value="TreeGrafter"/>
</dbReference>
<dbReference type="Pfam" id="PF06391">
    <property type="entry name" value="MAT1"/>
    <property type="match status" value="1"/>
</dbReference>
<evidence type="ECO:0000313" key="3">
    <source>
        <dbReference type="Proteomes" id="UP001054889"/>
    </source>
</evidence>
<dbReference type="GO" id="GO:0005675">
    <property type="term" value="C:transcription factor TFIIH holo complex"/>
    <property type="evidence" value="ECO:0007669"/>
    <property type="project" value="TreeGrafter"/>
</dbReference>
<dbReference type="PANTHER" id="PTHR12683">
    <property type="entry name" value="CDK-ACTIVATING KINASE ASSEMBLY FACTOR MAT1"/>
    <property type="match status" value="1"/>
</dbReference>
<comment type="caution">
    <text evidence="2">The sequence shown here is derived from an EMBL/GenBank/DDBJ whole genome shotgun (WGS) entry which is preliminary data.</text>
</comment>
<dbReference type="InterPro" id="IPR015877">
    <property type="entry name" value="MAT1_centre"/>
</dbReference>
<accession>A0AAV5F4H1</accession>
<dbReference type="Proteomes" id="UP001054889">
    <property type="component" value="Unassembled WGS sequence"/>
</dbReference>
<dbReference type="EMBL" id="BQKI01000081">
    <property type="protein sequence ID" value="GJN29528.1"/>
    <property type="molecule type" value="Genomic_DNA"/>
</dbReference>
<dbReference type="GO" id="GO:0006357">
    <property type="term" value="P:regulation of transcription by RNA polymerase II"/>
    <property type="evidence" value="ECO:0007669"/>
    <property type="project" value="TreeGrafter"/>
</dbReference>
<organism evidence="2 3">
    <name type="scientific">Eleusine coracana subsp. coracana</name>
    <dbReference type="NCBI Taxonomy" id="191504"/>
    <lineage>
        <taxon>Eukaryota</taxon>
        <taxon>Viridiplantae</taxon>
        <taxon>Streptophyta</taxon>
        <taxon>Embryophyta</taxon>
        <taxon>Tracheophyta</taxon>
        <taxon>Spermatophyta</taxon>
        <taxon>Magnoliopsida</taxon>
        <taxon>Liliopsida</taxon>
        <taxon>Poales</taxon>
        <taxon>Poaceae</taxon>
        <taxon>PACMAD clade</taxon>
        <taxon>Chloridoideae</taxon>
        <taxon>Cynodonteae</taxon>
        <taxon>Eleusininae</taxon>
        <taxon>Eleusine</taxon>
    </lineage>
</organism>
<keyword evidence="3" id="KW-1185">Reference proteome</keyword>
<proteinExistence type="predicted"/>
<protein>
    <recommendedName>
        <fullName evidence="1">MAT1 centre domain-containing protein</fullName>
    </recommendedName>
</protein>
<feature type="domain" description="MAT1 centre" evidence="1">
    <location>
        <begin position="14"/>
        <end position="56"/>
    </location>
</feature>
<gene>
    <name evidence="2" type="primary">gb17756</name>
    <name evidence="2" type="ORF">PR202_gb17756</name>
</gene>
<name>A0AAV5F4H1_ELECO</name>
<dbReference type="AlphaFoldDB" id="A0AAV5F4H1"/>
<reference evidence="2" key="2">
    <citation type="submission" date="2021-12" db="EMBL/GenBank/DDBJ databases">
        <title>Resequencing data analysis of finger millet.</title>
        <authorList>
            <person name="Hatakeyama M."/>
            <person name="Aluri S."/>
            <person name="Balachadran M.T."/>
            <person name="Sivarajan S.R."/>
            <person name="Poveda L."/>
            <person name="Shimizu-Inatsugi R."/>
            <person name="Schlapbach R."/>
            <person name="Sreeman S.M."/>
            <person name="Shimizu K.K."/>
        </authorList>
    </citation>
    <scope>NUCLEOTIDE SEQUENCE</scope>
</reference>
<evidence type="ECO:0000313" key="2">
    <source>
        <dbReference type="EMBL" id="GJN29528.1"/>
    </source>
</evidence>
<dbReference type="PANTHER" id="PTHR12683:SF13">
    <property type="entry name" value="CDK-ACTIVATING KINASE ASSEMBLY FACTOR MAT1"/>
    <property type="match status" value="1"/>
</dbReference>
<reference evidence="2" key="1">
    <citation type="journal article" date="2018" name="DNA Res.">
        <title>Multiple hybrid de novo genome assembly of finger millet, an orphan allotetraploid crop.</title>
        <authorList>
            <person name="Hatakeyama M."/>
            <person name="Aluri S."/>
            <person name="Balachadran M.T."/>
            <person name="Sivarajan S.R."/>
            <person name="Patrignani A."/>
            <person name="Gruter S."/>
            <person name="Poveda L."/>
            <person name="Shimizu-Inatsugi R."/>
            <person name="Baeten J."/>
            <person name="Francoijs K.J."/>
            <person name="Nataraja K.N."/>
            <person name="Reddy Y.A.N."/>
            <person name="Phadnis S."/>
            <person name="Ravikumar R.L."/>
            <person name="Schlapbach R."/>
            <person name="Sreeman S.M."/>
            <person name="Shimizu K.K."/>
        </authorList>
    </citation>
    <scope>NUCLEOTIDE SEQUENCE</scope>
</reference>